<proteinExistence type="predicted"/>
<dbReference type="AlphaFoldDB" id="A0A1H8X0M5"/>
<organism evidence="1 2">
    <name type="scientific">Rhodopseudomonas pseudopalustris</name>
    <dbReference type="NCBI Taxonomy" id="1513892"/>
    <lineage>
        <taxon>Bacteria</taxon>
        <taxon>Pseudomonadati</taxon>
        <taxon>Pseudomonadota</taxon>
        <taxon>Alphaproteobacteria</taxon>
        <taxon>Hyphomicrobiales</taxon>
        <taxon>Nitrobacteraceae</taxon>
        <taxon>Rhodopseudomonas</taxon>
    </lineage>
</organism>
<dbReference type="RefSeq" id="WP_062313698.1">
    <property type="nucleotide sequence ID" value="NZ_FODT01000015.1"/>
</dbReference>
<sequence>MASYYVPTVVQTTIPNTDMTPLERLVLSHMFDAEPDDDGLYFFAEESPRECIKVDAAELRAAHRDSADGDSVLDSIVGERLAESADAETHIELDLTVTSWATVFQDIVRRSVTLEEIAVSSAFTCSRMRPDGFGGMATLITADSIRSCSTDEALQQFREELATAAAPRTHVLLRFDESEVRTMIGEVITYDDALTTLSPDAITGDDVHAACLAVAAATQLMEEHGTAVFKAALAAIKSAEQRRAESNAGKGRREGE</sequence>
<reference evidence="2" key="1">
    <citation type="submission" date="2016-10" db="EMBL/GenBank/DDBJ databases">
        <authorList>
            <person name="Varghese N."/>
            <person name="Submissions S."/>
        </authorList>
    </citation>
    <scope>NUCLEOTIDE SEQUENCE [LARGE SCALE GENOMIC DNA]</scope>
    <source>
        <strain evidence="2">DSM 123</strain>
    </source>
</reference>
<dbReference type="OrthoDB" id="7472639at2"/>
<gene>
    <name evidence="1" type="ORF">SAMN05444123_11528</name>
</gene>
<evidence type="ECO:0000313" key="1">
    <source>
        <dbReference type="EMBL" id="SEP33283.1"/>
    </source>
</evidence>
<dbReference type="EMBL" id="FODT01000015">
    <property type="protein sequence ID" value="SEP33283.1"/>
    <property type="molecule type" value="Genomic_DNA"/>
</dbReference>
<accession>A0A1H8X0M5</accession>
<name>A0A1H8X0M5_9BRAD</name>
<keyword evidence="2" id="KW-1185">Reference proteome</keyword>
<evidence type="ECO:0000313" key="2">
    <source>
        <dbReference type="Proteomes" id="UP000199615"/>
    </source>
</evidence>
<protein>
    <submittedName>
        <fullName evidence="1">Uncharacterized protein</fullName>
    </submittedName>
</protein>
<dbReference type="Proteomes" id="UP000199615">
    <property type="component" value="Unassembled WGS sequence"/>
</dbReference>